<comment type="caution">
    <text evidence="1">The sequence shown here is derived from an EMBL/GenBank/DDBJ whole genome shotgun (WGS) entry which is preliminary data.</text>
</comment>
<proteinExistence type="predicted"/>
<dbReference type="EMBL" id="MFLK01000041">
    <property type="protein sequence ID" value="OGG65575.1"/>
    <property type="molecule type" value="Genomic_DNA"/>
</dbReference>
<protein>
    <submittedName>
        <fullName evidence="1">Uncharacterized protein</fullName>
    </submittedName>
</protein>
<dbReference type="Proteomes" id="UP000177652">
    <property type="component" value="Unassembled WGS sequence"/>
</dbReference>
<evidence type="ECO:0000313" key="2">
    <source>
        <dbReference type="Proteomes" id="UP000177652"/>
    </source>
</evidence>
<evidence type="ECO:0000313" key="1">
    <source>
        <dbReference type="EMBL" id="OGG65575.1"/>
    </source>
</evidence>
<reference evidence="1 2" key="1">
    <citation type="journal article" date="2016" name="Nat. Commun.">
        <title>Thousands of microbial genomes shed light on interconnected biogeochemical processes in an aquifer system.</title>
        <authorList>
            <person name="Anantharaman K."/>
            <person name="Brown C.T."/>
            <person name="Hug L.A."/>
            <person name="Sharon I."/>
            <person name="Castelle C.J."/>
            <person name="Probst A.J."/>
            <person name="Thomas B.C."/>
            <person name="Singh A."/>
            <person name="Wilkins M.J."/>
            <person name="Karaoz U."/>
            <person name="Brodie E.L."/>
            <person name="Williams K.H."/>
            <person name="Hubbard S.S."/>
            <person name="Banfield J.F."/>
        </authorList>
    </citation>
    <scope>NUCLEOTIDE SEQUENCE [LARGE SCALE GENOMIC DNA]</scope>
</reference>
<organism evidence="1 2">
    <name type="scientific">Candidatus Kaiserbacteria bacterium RIFCSPHIGHO2_02_FULL_55_20</name>
    <dbReference type="NCBI Taxonomy" id="1798497"/>
    <lineage>
        <taxon>Bacteria</taxon>
        <taxon>Candidatus Kaiseribacteriota</taxon>
    </lineage>
</organism>
<gene>
    <name evidence="1" type="ORF">A3D71_01915</name>
</gene>
<accession>A0A1F6DVV7</accession>
<sequence length="107" mass="12137">MARIAIVRFIAERDQKCQKTMPKKIEKMHSMASTTSAKPIIEQVCGRLSTLATAYLCTATPGLHFSAGWCILCGFYDSGSDDKEGTETPRLRQRRIRLRRKEGSYYC</sequence>
<dbReference type="AlphaFoldDB" id="A0A1F6DVV7"/>
<name>A0A1F6DVV7_9BACT</name>